<organism evidence="1 2">
    <name type="scientific">Laccaria amethystina LaAM-08-1</name>
    <dbReference type="NCBI Taxonomy" id="1095629"/>
    <lineage>
        <taxon>Eukaryota</taxon>
        <taxon>Fungi</taxon>
        <taxon>Dikarya</taxon>
        <taxon>Basidiomycota</taxon>
        <taxon>Agaricomycotina</taxon>
        <taxon>Agaricomycetes</taxon>
        <taxon>Agaricomycetidae</taxon>
        <taxon>Agaricales</taxon>
        <taxon>Agaricineae</taxon>
        <taxon>Hydnangiaceae</taxon>
        <taxon>Laccaria</taxon>
    </lineage>
</organism>
<dbReference type="Proteomes" id="UP000054477">
    <property type="component" value="Unassembled WGS sequence"/>
</dbReference>
<keyword evidence="2" id="KW-1185">Reference proteome</keyword>
<dbReference type="HOGENOM" id="CLU_858064_0_0_1"/>
<name>A0A0C9YNM9_9AGAR</name>
<protein>
    <submittedName>
        <fullName evidence="1">Uncharacterized protein</fullName>
    </submittedName>
</protein>
<gene>
    <name evidence="1" type="ORF">K443DRAFT_390858</name>
</gene>
<dbReference type="EMBL" id="KN838538">
    <property type="protein sequence ID" value="KIK09593.1"/>
    <property type="molecule type" value="Genomic_DNA"/>
</dbReference>
<evidence type="ECO:0000313" key="2">
    <source>
        <dbReference type="Proteomes" id="UP000054477"/>
    </source>
</evidence>
<reference evidence="2" key="2">
    <citation type="submission" date="2015-01" db="EMBL/GenBank/DDBJ databases">
        <title>Evolutionary Origins and Diversification of the Mycorrhizal Mutualists.</title>
        <authorList>
            <consortium name="DOE Joint Genome Institute"/>
            <consortium name="Mycorrhizal Genomics Consortium"/>
            <person name="Kohler A."/>
            <person name="Kuo A."/>
            <person name="Nagy L.G."/>
            <person name="Floudas D."/>
            <person name="Copeland A."/>
            <person name="Barry K.W."/>
            <person name="Cichocki N."/>
            <person name="Veneault-Fourrey C."/>
            <person name="LaButti K."/>
            <person name="Lindquist E.A."/>
            <person name="Lipzen A."/>
            <person name="Lundell T."/>
            <person name="Morin E."/>
            <person name="Murat C."/>
            <person name="Riley R."/>
            <person name="Ohm R."/>
            <person name="Sun H."/>
            <person name="Tunlid A."/>
            <person name="Henrissat B."/>
            <person name="Grigoriev I.V."/>
            <person name="Hibbett D.S."/>
            <person name="Martin F."/>
        </authorList>
    </citation>
    <scope>NUCLEOTIDE SEQUENCE [LARGE SCALE GENOMIC DNA]</scope>
    <source>
        <strain evidence="2">LaAM-08-1</strain>
    </source>
</reference>
<accession>A0A0C9YNM9</accession>
<dbReference type="OrthoDB" id="3103372at2759"/>
<dbReference type="AlphaFoldDB" id="A0A0C9YNM9"/>
<sequence length="324" mass="35922">MSATLVRTRVLKKVFDENVSLNINPSTTRLHLVGQAQSTVLSSFENLYLVSPSPSHEQDLVNSAVNARITFEQLPINEDLATSKTSASLDQFKQQLEAFRADLTTANLHIAELTAANIRFEKQGAELAAANIRHEKHGAELAAANIRHEKQEAELMAENGDLKAVVQLLKDDVHNLKVRIRPLACIALRVFLDAFLATKGYNPDTCGSRKVWIAENIEYLLPNTGASKSRFESFLNDHRDVADTNARTTESLEVALAIEVMDEGKLEFSQLFKECLGHSIEAEIHQCIASTLIDGRIEKRAGQKVVRFVVTRPHAKSRACRVAS</sequence>
<proteinExistence type="predicted"/>
<evidence type="ECO:0000313" key="1">
    <source>
        <dbReference type="EMBL" id="KIK09593.1"/>
    </source>
</evidence>
<reference evidence="1 2" key="1">
    <citation type="submission" date="2014-04" db="EMBL/GenBank/DDBJ databases">
        <authorList>
            <consortium name="DOE Joint Genome Institute"/>
            <person name="Kuo A."/>
            <person name="Kohler A."/>
            <person name="Nagy L.G."/>
            <person name="Floudas D."/>
            <person name="Copeland A."/>
            <person name="Barry K.W."/>
            <person name="Cichocki N."/>
            <person name="Veneault-Fourrey C."/>
            <person name="LaButti K."/>
            <person name="Lindquist E.A."/>
            <person name="Lipzen A."/>
            <person name="Lundell T."/>
            <person name="Morin E."/>
            <person name="Murat C."/>
            <person name="Sun H."/>
            <person name="Tunlid A."/>
            <person name="Henrissat B."/>
            <person name="Grigoriev I.V."/>
            <person name="Hibbett D.S."/>
            <person name="Martin F."/>
            <person name="Nordberg H.P."/>
            <person name="Cantor M.N."/>
            <person name="Hua S.X."/>
        </authorList>
    </citation>
    <scope>NUCLEOTIDE SEQUENCE [LARGE SCALE GENOMIC DNA]</scope>
    <source>
        <strain evidence="1 2">LaAM-08-1</strain>
    </source>
</reference>